<gene>
    <name evidence="2" type="ORF">S01H1_48602</name>
</gene>
<dbReference type="InterPro" id="IPR029044">
    <property type="entry name" value="Nucleotide-diphossugar_trans"/>
</dbReference>
<sequence length="220" mass="25413">MKISIIIIFDKIRKSLFFLLDQIRQQSKGKNVEVVLIHESNEKLKLLKEFKGFKYVNIPEKNGFSFNRNQGLKYSKGDVVVFIDDDCLPREGWLENLIKPFDNKRIDGVMGDVKIPKVNYIGNCISELGFPAGANAGFKRMWKVSQNGFTYHISTCNCALRKKVFSKIGEFNENLIYGAEDAELSYRLEKGKCLIKYQPSALVFHAPRKDLKSFIEWMLR</sequence>
<dbReference type="AlphaFoldDB" id="X0WUM3"/>
<dbReference type="Pfam" id="PF00535">
    <property type="entry name" value="Glycos_transf_2"/>
    <property type="match status" value="1"/>
</dbReference>
<dbReference type="PANTHER" id="PTHR43685:SF2">
    <property type="entry name" value="GLYCOSYLTRANSFERASE 2-LIKE DOMAIN-CONTAINING PROTEIN"/>
    <property type="match status" value="1"/>
</dbReference>
<proteinExistence type="predicted"/>
<dbReference type="InterPro" id="IPR050834">
    <property type="entry name" value="Glycosyltransf_2"/>
</dbReference>
<feature type="domain" description="Glycosyltransferase 2-like" evidence="1">
    <location>
        <begin position="5"/>
        <end position="168"/>
    </location>
</feature>
<feature type="non-terminal residue" evidence="2">
    <location>
        <position position="220"/>
    </location>
</feature>
<dbReference type="InterPro" id="IPR001173">
    <property type="entry name" value="Glyco_trans_2-like"/>
</dbReference>
<name>X0WUM3_9ZZZZ</name>
<reference evidence="2" key="1">
    <citation type="journal article" date="2014" name="Front. Microbiol.">
        <title>High frequency of phylogenetically diverse reductive dehalogenase-homologous genes in deep subseafloor sedimentary metagenomes.</title>
        <authorList>
            <person name="Kawai M."/>
            <person name="Futagami T."/>
            <person name="Toyoda A."/>
            <person name="Takaki Y."/>
            <person name="Nishi S."/>
            <person name="Hori S."/>
            <person name="Arai W."/>
            <person name="Tsubouchi T."/>
            <person name="Morono Y."/>
            <person name="Uchiyama I."/>
            <person name="Ito T."/>
            <person name="Fujiyama A."/>
            <person name="Inagaki F."/>
            <person name="Takami H."/>
        </authorList>
    </citation>
    <scope>NUCLEOTIDE SEQUENCE</scope>
    <source>
        <strain evidence="2">Expedition CK06-06</strain>
    </source>
</reference>
<dbReference type="EMBL" id="BARS01031215">
    <property type="protein sequence ID" value="GAG28178.1"/>
    <property type="molecule type" value="Genomic_DNA"/>
</dbReference>
<evidence type="ECO:0000313" key="2">
    <source>
        <dbReference type="EMBL" id="GAG28178.1"/>
    </source>
</evidence>
<dbReference type="Gene3D" id="3.90.550.10">
    <property type="entry name" value="Spore Coat Polysaccharide Biosynthesis Protein SpsA, Chain A"/>
    <property type="match status" value="1"/>
</dbReference>
<comment type="caution">
    <text evidence="2">The sequence shown here is derived from an EMBL/GenBank/DDBJ whole genome shotgun (WGS) entry which is preliminary data.</text>
</comment>
<accession>X0WUM3</accession>
<dbReference type="SUPFAM" id="SSF53448">
    <property type="entry name" value="Nucleotide-diphospho-sugar transferases"/>
    <property type="match status" value="1"/>
</dbReference>
<organism evidence="2">
    <name type="scientific">marine sediment metagenome</name>
    <dbReference type="NCBI Taxonomy" id="412755"/>
    <lineage>
        <taxon>unclassified sequences</taxon>
        <taxon>metagenomes</taxon>
        <taxon>ecological metagenomes</taxon>
    </lineage>
</organism>
<protein>
    <recommendedName>
        <fullName evidence="1">Glycosyltransferase 2-like domain-containing protein</fullName>
    </recommendedName>
</protein>
<evidence type="ECO:0000259" key="1">
    <source>
        <dbReference type="Pfam" id="PF00535"/>
    </source>
</evidence>
<dbReference type="PANTHER" id="PTHR43685">
    <property type="entry name" value="GLYCOSYLTRANSFERASE"/>
    <property type="match status" value="1"/>
</dbReference>